<name>A0AAN8XQZ3_POLSC</name>
<feature type="transmembrane region" description="Helical" evidence="2">
    <location>
        <begin position="57"/>
        <end position="75"/>
    </location>
</feature>
<accession>A0AAN8XQZ3</accession>
<gene>
    <name evidence="3" type="ORF">RUM43_001586</name>
</gene>
<keyword evidence="2" id="KW-0812">Transmembrane</keyword>
<comment type="caution">
    <text evidence="3">The sequence shown here is derived from an EMBL/GenBank/DDBJ whole genome shotgun (WGS) entry which is preliminary data.</text>
</comment>
<feature type="compositionally biased region" description="Low complexity" evidence="1">
    <location>
        <begin position="704"/>
        <end position="741"/>
    </location>
</feature>
<dbReference type="PANTHER" id="PTHR34755">
    <property type="entry name" value="SERINE/ARGININE REPETITIVE MATRIX PROTEIN 3-RELATED"/>
    <property type="match status" value="1"/>
</dbReference>
<dbReference type="InterPro" id="IPR052109">
    <property type="entry name" value="SRRM_Domain-Containing"/>
</dbReference>
<organism evidence="3 4">
    <name type="scientific">Polyplax serrata</name>
    <name type="common">Common mouse louse</name>
    <dbReference type="NCBI Taxonomy" id="468196"/>
    <lineage>
        <taxon>Eukaryota</taxon>
        <taxon>Metazoa</taxon>
        <taxon>Ecdysozoa</taxon>
        <taxon>Arthropoda</taxon>
        <taxon>Hexapoda</taxon>
        <taxon>Insecta</taxon>
        <taxon>Pterygota</taxon>
        <taxon>Neoptera</taxon>
        <taxon>Paraneoptera</taxon>
        <taxon>Psocodea</taxon>
        <taxon>Troctomorpha</taxon>
        <taxon>Phthiraptera</taxon>
        <taxon>Anoplura</taxon>
        <taxon>Polyplacidae</taxon>
        <taxon>Polyplax</taxon>
    </lineage>
</organism>
<evidence type="ECO:0000313" key="3">
    <source>
        <dbReference type="EMBL" id="KAK6645310.1"/>
    </source>
</evidence>
<proteinExistence type="predicted"/>
<dbReference type="Proteomes" id="UP001372834">
    <property type="component" value="Unassembled WGS sequence"/>
</dbReference>
<feature type="region of interest" description="Disordered" evidence="1">
    <location>
        <begin position="202"/>
        <end position="240"/>
    </location>
</feature>
<sequence length="845" mass="94903">MSVDIWRKVYTVWMREWKEMRTPEENQREHNLFCLSFLFRKCNEIKVMDKMDGKMKMVSFITVLLVGVAVTAPVASSEGDESTLPKTDVRGTTLNVEATANVSSVASRGQVSNTKWTEKVRKPFLYGKKFELKKQFNVNRYGNEETRKSGGLVSPLITRPIRPLPYVPSKNTLNKSQNDILNSVRESLRESNEEIFNKTYFTEDASESENNGGEVTTPKSRFSYGNSEEGESKGTSRQNADRSLMVVLPYNPTDNDSVEELFTKKPLIKLVETSADFQRKAERHRGNTTPLTREPDILTTTEFDRKSFLTRRPWRPSKRTKVTTEAYQTTTENGEDITKTYTNYNDVEQVTKKFQNFASTKMTEQVSNHNYDVDIVTSTPLNPLRNKFFKGDSEEVTTSKGLDEIEMDEEVMTANYKPKRKNQKKASTTTKLLEAPKHEEITKVLEILPGNMKDVIIQLGLNKGKEEQNQEKTDEKEIFELKRVSQPTIDPKSYSVFKPIPLEVEDGNKNVVSEDMKTFLASFGLLPVLKRDQKSFKSETEGKQNTSKENITQEISEANLNFLPDDLKLVLSDMGLVKSVGKKDSAVHIFKPSNHTVAKSDEDFEKVNAILSSIKTTVNESKSFTVDMQSEIIQKIKELNNLRYSTGNITEINKEIQKIILNKFPKDQKPKTTKRATKLAEGPDPLIFTDENISRNDVKRQESNSKSSTSSSSSSSSSSSTSGGSSSSSASSSSSFSNGGNEESKSLSDSVTSADEGPSSDDDTTTTEETPNLEALKDSFGGGETASDTEDVDSALPPKRPNGLYLLLDWNSFLEVGTEDDKRRVNLRFQPKIGDSRNFLPISVP</sequence>
<keyword evidence="2" id="KW-1133">Transmembrane helix</keyword>
<feature type="compositionally biased region" description="Basic and acidic residues" evidence="1">
    <location>
        <begin position="692"/>
        <end position="703"/>
    </location>
</feature>
<evidence type="ECO:0000256" key="2">
    <source>
        <dbReference type="SAM" id="Phobius"/>
    </source>
</evidence>
<evidence type="ECO:0000313" key="4">
    <source>
        <dbReference type="Proteomes" id="UP001372834"/>
    </source>
</evidence>
<keyword evidence="2" id="KW-0472">Membrane</keyword>
<dbReference type="AlphaFoldDB" id="A0AAN8XQZ3"/>
<reference evidence="3 4" key="1">
    <citation type="submission" date="2023-10" db="EMBL/GenBank/DDBJ databases">
        <title>Genomes of two closely related lineages of the louse Polyplax serrata with different host specificities.</title>
        <authorList>
            <person name="Martinu J."/>
            <person name="Tarabai H."/>
            <person name="Stefka J."/>
            <person name="Hypsa V."/>
        </authorList>
    </citation>
    <scope>NUCLEOTIDE SEQUENCE [LARGE SCALE GENOMIC DNA]</scope>
    <source>
        <strain evidence="3">HR10_N</strain>
    </source>
</reference>
<feature type="compositionally biased region" description="Polar residues" evidence="1">
    <location>
        <begin position="208"/>
        <end position="226"/>
    </location>
</feature>
<feature type="region of interest" description="Disordered" evidence="1">
    <location>
        <begin position="667"/>
        <end position="801"/>
    </location>
</feature>
<evidence type="ECO:0000256" key="1">
    <source>
        <dbReference type="SAM" id="MobiDB-lite"/>
    </source>
</evidence>
<dbReference type="PANTHER" id="PTHR34755:SF4">
    <property type="entry name" value="F-BOX DOMAIN-CONTAINING PROTEIN"/>
    <property type="match status" value="1"/>
</dbReference>
<protein>
    <submittedName>
        <fullName evidence="3">Uncharacterized protein</fullName>
    </submittedName>
</protein>
<dbReference type="EMBL" id="JAWJWE010000001">
    <property type="protein sequence ID" value="KAK6645310.1"/>
    <property type="molecule type" value="Genomic_DNA"/>
</dbReference>